<dbReference type="Proteomes" id="UP000324101">
    <property type="component" value="Chromosome"/>
</dbReference>
<name>A0A5P2DNZ1_STRVZ</name>
<reference evidence="1 2" key="1">
    <citation type="submission" date="2018-05" db="EMBL/GenBank/DDBJ databases">
        <title>Streptomyces venezuelae.</title>
        <authorList>
            <person name="Kim W."/>
            <person name="Lee N."/>
            <person name="Cho B.-K."/>
        </authorList>
    </citation>
    <scope>NUCLEOTIDE SEQUENCE [LARGE SCALE GENOMIC DNA]</scope>
    <source>
        <strain evidence="1 2">ATCC 21018</strain>
    </source>
</reference>
<proteinExistence type="predicted"/>
<evidence type="ECO:0000313" key="1">
    <source>
        <dbReference type="EMBL" id="QES56902.1"/>
    </source>
</evidence>
<sequence length="273" mass="29758">MIQIAKEWPTSDIRDLLMEANLVTPSLTDSRLNRQELLRGALLDAREVASLDDMSVCEQIKGAHEALLDFARCIAEFNPYGQDPDRIADLRESLRSDGYELVVEVVPASSGSYRYKARLLPFDPDEAPLPPEMTALEHELSARGYTEALGHYRLALKHFSEQDHASSNGQLRTALEGLIVNLAVDHAGYSSSGRANQGGVAIKSLYDPNGQPPAVLGQPLPGKDGGTLIQGLWDISHLNGSHPGLSDAQEARIRMQLVTAAAQFLLKHFPALS</sequence>
<gene>
    <name evidence="1" type="ORF">DEJ51_24220</name>
</gene>
<organism evidence="1 2">
    <name type="scientific">Streptomyces venezuelae</name>
    <dbReference type="NCBI Taxonomy" id="54571"/>
    <lineage>
        <taxon>Bacteria</taxon>
        <taxon>Bacillati</taxon>
        <taxon>Actinomycetota</taxon>
        <taxon>Actinomycetes</taxon>
        <taxon>Kitasatosporales</taxon>
        <taxon>Streptomycetaceae</taxon>
        <taxon>Streptomyces</taxon>
    </lineage>
</organism>
<dbReference type="EMBL" id="CP029189">
    <property type="protein sequence ID" value="QES56902.1"/>
    <property type="molecule type" value="Genomic_DNA"/>
</dbReference>
<dbReference type="AlphaFoldDB" id="A0A5P2DNZ1"/>
<protein>
    <submittedName>
        <fullName evidence="1">Uncharacterized protein</fullName>
    </submittedName>
</protein>
<accession>A0A5P2DNZ1</accession>
<evidence type="ECO:0000313" key="2">
    <source>
        <dbReference type="Proteomes" id="UP000324101"/>
    </source>
</evidence>